<gene>
    <name evidence="1" type="ORF">AOQ71_15740</name>
</gene>
<name>A0A0R3DS62_9BRAD</name>
<dbReference type="SUPFAM" id="SSF51126">
    <property type="entry name" value="Pectin lyase-like"/>
    <property type="match status" value="1"/>
</dbReference>
<dbReference type="InterPro" id="IPR011050">
    <property type="entry name" value="Pectin_lyase_fold/virulence"/>
</dbReference>
<dbReference type="Gene3D" id="2.160.20.10">
    <property type="entry name" value="Single-stranded right-handed beta-helix, Pectin lyase-like"/>
    <property type="match status" value="1"/>
</dbReference>
<dbReference type="InterPro" id="IPR012334">
    <property type="entry name" value="Pectin_lyas_fold"/>
</dbReference>
<comment type="caution">
    <text evidence="1">The sequence shown here is derived from an EMBL/GenBank/DDBJ whole genome shotgun (WGS) entry which is preliminary data.</text>
</comment>
<evidence type="ECO:0008006" key="3">
    <source>
        <dbReference type="Google" id="ProtNLM"/>
    </source>
</evidence>
<sequence>MGYAVETVLKDPATISLDGVSVDTKNHIVTLTGSDVTLDGYDFSLDGGWQVRVKASGSRIVNSKFVVGSNDLLPIVGSPEASHLDISHCTIDGAEHDPPPWGTMVAYSGVDLTIEYSWLKNSGGDMIQQIGGTGSIVIEHNLIENGGLSPGTHGDYTQLEGGPFTVAINYNTTLQSRGTTQGLMTEYVAEGEIGHNTMIGTVSYFVSVDLSSIRTTFTVHDNYFDPRGYGFAYPSRNTGTPNDSSPKSIFTNNVNMRTGVVLQDAVRR</sequence>
<reference evidence="1 2" key="1">
    <citation type="submission" date="2015-09" db="EMBL/GenBank/DDBJ databases">
        <title>Draft Genome Sequence of Bradyrhizobium manausense Strain BR 3351T, a Novel Symbiotic Nitrogen-Fixing Alphaproteobacterium Isolated from Brazilian Amazon Rain Forest.</title>
        <authorList>
            <person name="De Araujo J.L."/>
            <person name="Zilli J.E."/>
        </authorList>
    </citation>
    <scope>NUCLEOTIDE SEQUENCE [LARGE SCALE GENOMIC DNA]</scope>
    <source>
        <strain evidence="1 2">BR3351</strain>
    </source>
</reference>
<dbReference type="Proteomes" id="UP000051936">
    <property type="component" value="Unassembled WGS sequence"/>
</dbReference>
<dbReference type="EMBL" id="LJYG01000062">
    <property type="protein sequence ID" value="KRQ12602.1"/>
    <property type="molecule type" value="Genomic_DNA"/>
</dbReference>
<evidence type="ECO:0000313" key="1">
    <source>
        <dbReference type="EMBL" id="KRQ12602.1"/>
    </source>
</evidence>
<proteinExistence type="predicted"/>
<keyword evidence="2" id="KW-1185">Reference proteome</keyword>
<accession>A0A0R3DS62</accession>
<dbReference type="AlphaFoldDB" id="A0A0R3DS62"/>
<organism evidence="1 2">
    <name type="scientific">Bradyrhizobium manausense</name>
    <dbReference type="NCBI Taxonomy" id="989370"/>
    <lineage>
        <taxon>Bacteria</taxon>
        <taxon>Pseudomonadati</taxon>
        <taxon>Pseudomonadota</taxon>
        <taxon>Alphaproteobacteria</taxon>
        <taxon>Hyphomicrobiales</taxon>
        <taxon>Nitrobacteraceae</taxon>
        <taxon>Bradyrhizobium</taxon>
    </lineage>
</organism>
<protein>
    <recommendedName>
        <fullName evidence="3">Right handed beta helix domain-containing protein</fullName>
    </recommendedName>
</protein>
<evidence type="ECO:0000313" key="2">
    <source>
        <dbReference type="Proteomes" id="UP000051936"/>
    </source>
</evidence>